<dbReference type="RefSeq" id="WP_127682184.1">
    <property type="nucleotide sequence ID" value="NZ_SACM01000001.1"/>
</dbReference>
<feature type="compositionally biased region" description="Low complexity" evidence="5">
    <location>
        <begin position="76"/>
        <end position="89"/>
    </location>
</feature>
<dbReference type="OrthoDB" id="9181043at2"/>
<dbReference type="InterPro" id="IPR005623">
    <property type="entry name" value="Chaperone_NapD_NO3_reduct"/>
</dbReference>
<organism evidence="6 7">
    <name type="scientific">Inhella crocodyli</name>
    <dbReference type="NCBI Taxonomy" id="2499851"/>
    <lineage>
        <taxon>Bacteria</taxon>
        <taxon>Pseudomonadati</taxon>
        <taxon>Pseudomonadota</taxon>
        <taxon>Betaproteobacteria</taxon>
        <taxon>Burkholderiales</taxon>
        <taxon>Sphaerotilaceae</taxon>
        <taxon>Inhella</taxon>
    </lineage>
</organism>
<protein>
    <recommendedName>
        <fullName evidence="4">Chaperone NapD</fullName>
    </recommendedName>
    <alternativeName>
        <fullName evidence="4">NapA signal peptide-binding chaperone NapD</fullName>
    </alternativeName>
</protein>
<keyword evidence="3 4" id="KW-0143">Chaperone</keyword>
<evidence type="ECO:0000256" key="2">
    <source>
        <dbReference type="ARBA" id="ARBA00022490"/>
    </source>
</evidence>
<dbReference type="GO" id="GO:0005737">
    <property type="term" value="C:cytoplasm"/>
    <property type="evidence" value="ECO:0007669"/>
    <property type="project" value="UniProtKB-SubCell"/>
</dbReference>
<dbReference type="Proteomes" id="UP000288587">
    <property type="component" value="Unassembled WGS sequence"/>
</dbReference>
<dbReference type="HAMAP" id="MF_02200">
    <property type="entry name" value="NapD"/>
    <property type="match status" value="1"/>
</dbReference>
<reference evidence="6 7" key="1">
    <citation type="submission" date="2019-01" db="EMBL/GenBank/DDBJ databases">
        <authorList>
            <person name="Chen W.-M."/>
        </authorList>
    </citation>
    <scope>NUCLEOTIDE SEQUENCE [LARGE SCALE GENOMIC DNA]</scope>
    <source>
        <strain evidence="6 7">CCP-18</strain>
    </source>
</reference>
<accession>A0A3S2VJF7</accession>
<comment type="subcellular location">
    <subcellularLocation>
        <location evidence="1 4">Cytoplasm</location>
    </subcellularLocation>
</comment>
<keyword evidence="7" id="KW-1185">Reference proteome</keyword>
<dbReference type="PANTHER" id="PTHR38603">
    <property type="entry name" value="CHAPERONE NAPD"/>
    <property type="match status" value="1"/>
</dbReference>
<dbReference type="Pfam" id="PF03927">
    <property type="entry name" value="NapD"/>
    <property type="match status" value="1"/>
</dbReference>
<comment type="function">
    <text evidence="4">Chaperone for NapA, the catalytic subunit of the periplasmic nitrate reductase. It binds directly and specifically to the twin-arginine signal peptide of NapA, preventing premature interaction with the Tat translocase and premature export.</text>
</comment>
<dbReference type="AlphaFoldDB" id="A0A3S2VJF7"/>
<dbReference type="GO" id="GO:0051224">
    <property type="term" value="P:negative regulation of protein transport"/>
    <property type="evidence" value="ECO:0007669"/>
    <property type="project" value="UniProtKB-UniRule"/>
</dbReference>
<evidence type="ECO:0000313" key="6">
    <source>
        <dbReference type="EMBL" id="RVT88730.1"/>
    </source>
</evidence>
<feature type="region of interest" description="Disordered" evidence="5">
    <location>
        <begin position="75"/>
        <end position="103"/>
    </location>
</feature>
<comment type="caution">
    <text evidence="6">The sequence shown here is derived from an EMBL/GenBank/DDBJ whole genome shotgun (WGS) entry which is preliminary data.</text>
</comment>
<gene>
    <name evidence="4" type="primary">napD</name>
    <name evidence="6" type="ORF">EOD73_07115</name>
</gene>
<dbReference type="EMBL" id="SACM01000001">
    <property type="protein sequence ID" value="RVT88730.1"/>
    <property type="molecule type" value="Genomic_DNA"/>
</dbReference>
<keyword evidence="2 4" id="KW-0963">Cytoplasm</keyword>
<evidence type="ECO:0000256" key="4">
    <source>
        <dbReference type="HAMAP-Rule" id="MF_02200"/>
    </source>
</evidence>
<dbReference type="Gene3D" id="3.30.70.920">
    <property type="match status" value="1"/>
</dbReference>
<name>A0A3S2VJF7_9BURK</name>
<comment type="similarity">
    <text evidence="4">Belongs to the NapD family.</text>
</comment>
<sequence>MSVLGVVVRTRPEHVEAVAAQLVALPGVDLTHNPGDGRLVVVMEDTAEASAAAQLGAVALWPQVLGTSLVYEYSGPDAPAPEAHHQPAQGWRTRLTDLDPALP</sequence>
<evidence type="ECO:0000256" key="3">
    <source>
        <dbReference type="ARBA" id="ARBA00023186"/>
    </source>
</evidence>
<evidence type="ECO:0000256" key="5">
    <source>
        <dbReference type="SAM" id="MobiDB-lite"/>
    </source>
</evidence>
<evidence type="ECO:0000256" key="1">
    <source>
        <dbReference type="ARBA" id="ARBA00004496"/>
    </source>
</evidence>
<evidence type="ECO:0000313" key="7">
    <source>
        <dbReference type="Proteomes" id="UP000288587"/>
    </source>
</evidence>
<comment type="subunit">
    <text evidence="4">Interacts with the cytoplasmic NapA precursor.</text>
</comment>
<proteinExistence type="inferred from homology"/>
<dbReference type="PANTHER" id="PTHR38603:SF1">
    <property type="entry name" value="CHAPERONE NAPD"/>
    <property type="match status" value="1"/>
</dbReference>
<dbReference type="GO" id="GO:0005048">
    <property type="term" value="F:signal sequence binding"/>
    <property type="evidence" value="ECO:0007669"/>
    <property type="project" value="UniProtKB-UniRule"/>
</dbReference>